<dbReference type="EMBL" id="FQ790327">
    <property type="protein sequence ID" value="CCD50641.1"/>
    <property type="molecule type" value="Genomic_DNA"/>
</dbReference>
<dbReference type="Proteomes" id="UP000008177">
    <property type="component" value="Unplaced contigs"/>
</dbReference>
<protein>
    <submittedName>
        <fullName evidence="1">Uncharacterized protein</fullName>
    </submittedName>
</protein>
<gene>
    <name evidence="1" type="ORF">BofuT4_uP024500.1</name>
</gene>
<reference evidence="2" key="1">
    <citation type="journal article" date="2011" name="PLoS Genet.">
        <title>Genomic analysis of the necrotrophic fungal pathogens Sclerotinia sclerotiorum and Botrytis cinerea.</title>
        <authorList>
            <person name="Amselem J."/>
            <person name="Cuomo C.A."/>
            <person name="van Kan J.A."/>
            <person name="Viaud M."/>
            <person name="Benito E.P."/>
            <person name="Couloux A."/>
            <person name="Coutinho P.M."/>
            <person name="de Vries R.P."/>
            <person name="Dyer P.S."/>
            <person name="Fillinger S."/>
            <person name="Fournier E."/>
            <person name="Gout L."/>
            <person name="Hahn M."/>
            <person name="Kohn L."/>
            <person name="Lapalu N."/>
            <person name="Plummer K.M."/>
            <person name="Pradier J.M."/>
            <person name="Quevillon E."/>
            <person name="Sharon A."/>
            <person name="Simon A."/>
            <person name="ten Have A."/>
            <person name="Tudzynski B."/>
            <person name="Tudzynski P."/>
            <person name="Wincker P."/>
            <person name="Andrew M."/>
            <person name="Anthouard V."/>
            <person name="Beever R.E."/>
            <person name="Beffa R."/>
            <person name="Benoit I."/>
            <person name="Bouzid O."/>
            <person name="Brault B."/>
            <person name="Chen Z."/>
            <person name="Choquer M."/>
            <person name="Collemare J."/>
            <person name="Cotton P."/>
            <person name="Danchin E.G."/>
            <person name="Da Silva C."/>
            <person name="Gautier A."/>
            <person name="Giraud C."/>
            <person name="Giraud T."/>
            <person name="Gonzalez C."/>
            <person name="Grossetete S."/>
            <person name="Guldener U."/>
            <person name="Henrissat B."/>
            <person name="Howlett B.J."/>
            <person name="Kodira C."/>
            <person name="Kretschmer M."/>
            <person name="Lappartient A."/>
            <person name="Leroch M."/>
            <person name="Levis C."/>
            <person name="Mauceli E."/>
            <person name="Neuveglise C."/>
            <person name="Oeser B."/>
            <person name="Pearson M."/>
            <person name="Poulain J."/>
            <person name="Poussereau N."/>
            <person name="Quesneville H."/>
            <person name="Rascle C."/>
            <person name="Schumacher J."/>
            <person name="Segurens B."/>
            <person name="Sexton A."/>
            <person name="Silva E."/>
            <person name="Sirven C."/>
            <person name="Soanes D.M."/>
            <person name="Talbot N.J."/>
            <person name="Templeton M."/>
            <person name="Yandava C."/>
            <person name="Yarden O."/>
            <person name="Zeng Q."/>
            <person name="Rollins J.A."/>
            <person name="Lebrun M.H."/>
            <person name="Dickman M."/>
        </authorList>
    </citation>
    <scope>NUCLEOTIDE SEQUENCE [LARGE SCALE GENOMIC DNA]</scope>
    <source>
        <strain evidence="2">T4</strain>
    </source>
</reference>
<proteinExistence type="predicted"/>
<dbReference type="AlphaFoldDB" id="G2YFU3"/>
<dbReference type="InParanoid" id="G2YFU3"/>
<evidence type="ECO:0000313" key="1">
    <source>
        <dbReference type="EMBL" id="CCD50641.1"/>
    </source>
</evidence>
<organism evidence="1 2">
    <name type="scientific">Botryotinia fuckeliana (strain T4)</name>
    <name type="common">Noble rot fungus</name>
    <name type="synonym">Botrytis cinerea</name>
    <dbReference type="NCBI Taxonomy" id="999810"/>
    <lineage>
        <taxon>Eukaryota</taxon>
        <taxon>Fungi</taxon>
        <taxon>Dikarya</taxon>
        <taxon>Ascomycota</taxon>
        <taxon>Pezizomycotina</taxon>
        <taxon>Leotiomycetes</taxon>
        <taxon>Helotiales</taxon>
        <taxon>Sclerotiniaceae</taxon>
        <taxon>Botrytis</taxon>
    </lineage>
</organism>
<name>G2YFU3_BOTF4</name>
<dbReference type="HOGENOM" id="CLU_3335483_0_0_1"/>
<accession>G2YFU3</accession>
<evidence type="ECO:0000313" key="2">
    <source>
        <dbReference type="Proteomes" id="UP000008177"/>
    </source>
</evidence>
<sequence>MADLDSYFYISLPRADFGICGGKMFLAAFIAPIWQVEP</sequence>